<dbReference type="RefSeq" id="WP_184087257.1">
    <property type="nucleotide sequence ID" value="NZ_JACIJF010000005.1"/>
</dbReference>
<dbReference type="Proteomes" id="UP000527143">
    <property type="component" value="Unassembled WGS sequence"/>
</dbReference>
<evidence type="ECO:0000313" key="1">
    <source>
        <dbReference type="EMBL" id="MBB5710901.1"/>
    </source>
</evidence>
<organism evidence="1 2">
    <name type="scientific">Sphingomonas xinjiangensis</name>
    <dbReference type="NCBI Taxonomy" id="643568"/>
    <lineage>
        <taxon>Bacteria</taxon>
        <taxon>Pseudomonadati</taxon>
        <taxon>Pseudomonadota</taxon>
        <taxon>Alphaproteobacteria</taxon>
        <taxon>Sphingomonadales</taxon>
        <taxon>Sphingomonadaceae</taxon>
        <taxon>Sphingomonas</taxon>
    </lineage>
</organism>
<reference evidence="1 2" key="1">
    <citation type="submission" date="2020-08" db="EMBL/GenBank/DDBJ databases">
        <title>Genomic Encyclopedia of Type Strains, Phase IV (KMG-IV): sequencing the most valuable type-strain genomes for metagenomic binning, comparative biology and taxonomic classification.</title>
        <authorList>
            <person name="Goeker M."/>
        </authorList>
    </citation>
    <scope>NUCLEOTIDE SEQUENCE [LARGE SCALE GENOMIC DNA]</scope>
    <source>
        <strain evidence="1 2">DSM 26736</strain>
    </source>
</reference>
<keyword evidence="2" id="KW-1185">Reference proteome</keyword>
<comment type="caution">
    <text evidence="1">The sequence shown here is derived from an EMBL/GenBank/DDBJ whole genome shotgun (WGS) entry which is preliminary data.</text>
</comment>
<proteinExistence type="predicted"/>
<evidence type="ECO:0000313" key="2">
    <source>
        <dbReference type="Proteomes" id="UP000527143"/>
    </source>
</evidence>
<dbReference type="EMBL" id="JACIJF010000005">
    <property type="protein sequence ID" value="MBB5710901.1"/>
    <property type="molecule type" value="Genomic_DNA"/>
</dbReference>
<gene>
    <name evidence="1" type="ORF">FHT02_002141</name>
</gene>
<dbReference type="AlphaFoldDB" id="A0A840YQ80"/>
<sequence>MNPALRSRRIATLAPKGRGARFGARASGNAAPRYDDLAKLPDWLNQPMEKREQVAALAALLRYRRAIDAELSGPRLAQIAAAVGEALFDAACEVPAWREGPQTLPPPDRLIADGRALMVAALPHSLSDRFSGARDDASARAIVVRAQHIAEALS</sequence>
<protein>
    <submittedName>
        <fullName evidence="1">Uncharacterized protein</fullName>
    </submittedName>
</protein>
<name>A0A840YQ80_9SPHN</name>
<accession>A0A840YQ80</accession>